<reference evidence="2 3" key="1">
    <citation type="submission" date="2021-06" db="EMBL/GenBank/DDBJ databases">
        <authorList>
            <person name="Palmer J.M."/>
        </authorList>
    </citation>
    <scope>NUCLEOTIDE SEQUENCE [LARGE SCALE GENOMIC DNA]</scope>
    <source>
        <strain evidence="2 3">CL_MEX2019</strain>
        <tissue evidence="2">Muscle</tissue>
    </source>
</reference>
<organism evidence="2 3">
    <name type="scientific">Characodon lateralis</name>
    <dbReference type="NCBI Taxonomy" id="208331"/>
    <lineage>
        <taxon>Eukaryota</taxon>
        <taxon>Metazoa</taxon>
        <taxon>Chordata</taxon>
        <taxon>Craniata</taxon>
        <taxon>Vertebrata</taxon>
        <taxon>Euteleostomi</taxon>
        <taxon>Actinopterygii</taxon>
        <taxon>Neopterygii</taxon>
        <taxon>Teleostei</taxon>
        <taxon>Neoteleostei</taxon>
        <taxon>Acanthomorphata</taxon>
        <taxon>Ovalentaria</taxon>
        <taxon>Atherinomorphae</taxon>
        <taxon>Cyprinodontiformes</taxon>
        <taxon>Goodeidae</taxon>
        <taxon>Characodon</taxon>
    </lineage>
</organism>
<feature type="region of interest" description="Disordered" evidence="1">
    <location>
        <begin position="1"/>
        <end position="35"/>
    </location>
</feature>
<evidence type="ECO:0000313" key="2">
    <source>
        <dbReference type="EMBL" id="MED6289162.1"/>
    </source>
</evidence>
<feature type="compositionally biased region" description="Polar residues" evidence="1">
    <location>
        <begin position="18"/>
        <end position="32"/>
    </location>
</feature>
<proteinExistence type="predicted"/>
<accession>A0ABU7EQ57</accession>
<keyword evidence="3" id="KW-1185">Reference proteome</keyword>
<dbReference type="Proteomes" id="UP001352852">
    <property type="component" value="Unassembled WGS sequence"/>
</dbReference>
<dbReference type="EMBL" id="JAHUTJ010064725">
    <property type="protein sequence ID" value="MED6289162.1"/>
    <property type="molecule type" value="Genomic_DNA"/>
</dbReference>
<gene>
    <name evidence="2" type="ORF">CHARACLAT_033510</name>
</gene>
<name>A0ABU7EQ57_9TELE</name>
<sequence>MVTKQTSSNLTPAGFYASQLTHSPRKTLQQRSTIEEGKQLRRIKVSPVVLQPFYSQLRRHSRLGASAPGSGTSKMLIGAAGS</sequence>
<evidence type="ECO:0000256" key="1">
    <source>
        <dbReference type="SAM" id="MobiDB-lite"/>
    </source>
</evidence>
<protein>
    <submittedName>
        <fullName evidence="2">Uncharacterized protein</fullName>
    </submittedName>
</protein>
<evidence type="ECO:0000313" key="3">
    <source>
        <dbReference type="Proteomes" id="UP001352852"/>
    </source>
</evidence>
<comment type="caution">
    <text evidence="2">The sequence shown here is derived from an EMBL/GenBank/DDBJ whole genome shotgun (WGS) entry which is preliminary data.</text>
</comment>
<feature type="compositionally biased region" description="Polar residues" evidence="1">
    <location>
        <begin position="1"/>
        <end position="11"/>
    </location>
</feature>
<feature type="region of interest" description="Disordered" evidence="1">
    <location>
        <begin position="61"/>
        <end position="82"/>
    </location>
</feature>